<dbReference type="PANTHER" id="PTHR30514">
    <property type="entry name" value="GLUCOKINASE"/>
    <property type="match status" value="1"/>
</dbReference>
<dbReference type="RefSeq" id="WP_003584749.1">
    <property type="nucleotide sequence ID" value="NZ_BAYM01000101.1"/>
</dbReference>
<evidence type="ECO:0000256" key="2">
    <source>
        <dbReference type="ARBA" id="ARBA00023125"/>
    </source>
</evidence>
<dbReference type="InterPro" id="IPR047640">
    <property type="entry name" value="RpiR-like"/>
</dbReference>
<comment type="caution">
    <text evidence="6">The sequence shown here is derived from an EMBL/GenBank/DDBJ whole genome shotgun (WGS) entry which is preliminary data.</text>
</comment>
<dbReference type="AlphaFoldDB" id="A0A0C9QF85"/>
<feature type="domain" description="SIS" evidence="5">
    <location>
        <begin position="122"/>
        <end position="252"/>
    </location>
</feature>
<dbReference type="GO" id="GO:1901135">
    <property type="term" value="P:carbohydrate derivative metabolic process"/>
    <property type="evidence" value="ECO:0007669"/>
    <property type="project" value="InterPro"/>
</dbReference>
<name>A0A0C9QF85_LACPA</name>
<evidence type="ECO:0000259" key="5">
    <source>
        <dbReference type="PROSITE" id="PS51464"/>
    </source>
</evidence>
<keyword evidence="1" id="KW-0805">Transcription regulation</keyword>
<dbReference type="Gene3D" id="3.40.50.10490">
    <property type="entry name" value="Glucose-6-phosphate isomerase like protein, domain 1"/>
    <property type="match status" value="1"/>
</dbReference>
<dbReference type="SUPFAM" id="SSF53697">
    <property type="entry name" value="SIS domain"/>
    <property type="match status" value="1"/>
</dbReference>
<evidence type="ECO:0000313" key="6">
    <source>
        <dbReference type="EMBL" id="GAN37248.1"/>
    </source>
</evidence>
<dbReference type="PROSITE" id="PS51464">
    <property type="entry name" value="SIS"/>
    <property type="match status" value="1"/>
</dbReference>
<dbReference type="InterPro" id="IPR000281">
    <property type="entry name" value="HTH_RpiR"/>
</dbReference>
<accession>A0A0C9QF85</accession>
<dbReference type="SUPFAM" id="SSF46689">
    <property type="entry name" value="Homeodomain-like"/>
    <property type="match status" value="1"/>
</dbReference>
<keyword evidence="2" id="KW-0238">DNA-binding</keyword>
<dbReference type="PROSITE" id="PS51071">
    <property type="entry name" value="HTH_RPIR"/>
    <property type="match status" value="1"/>
</dbReference>
<dbReference type="EMBL" id="BAYM01000101">
    <property type="protein sequence ID" value="GAN37248.1"/>
    <property type="molecule type" value="Genomic_DNA"/>
</dbReference>
<dbReference type="GO" id="GO:0003677">
    <property type="term" value="F:DNA binding"/>
    <property type="evidence" value="ECO:0007669"/>
    <property type="project" value="UniProtKB-KW"/>
</dbReference>
<evidence type="ECO:0000256" key="1">
    <source>
        <dbReference type="ARBA" id="ARBA00023015"/>
    </source>
</evidence>
<evidence type="ECO:0000313" key="7">
    <source>
        <dbReference type="Proteomes" id="UP000032552"/>
    </source>
</evidence>
<dbReference type="PANTHER" id="PTHR30514:SF1">
    <property type="entry name" value="HTH-TYPE TRANSCRIPTIONAL REGULATOR HEXR-RELATED"/>
    <property type="match status" value="1"/>
</dbReference>
<reference evidence="7" key="1">
    <citation type="submission" date="2014-05" db="EMBL/GenBank/DDBJ databases">
        <title>Whole genome sequencing of Lactobacillus casei NRIC0644.</title>
        <authorList>
            <person name="Atarashi H."/>
            <person name="Yoshida Y."/>
            <person name="Fujimura S."/>
            <person name="Tanaka N."/>
            <person name="Shiwa Y."/>
            <person name="Yoshikawa H."/>
            <person name="Okada S."/>
            <person name="Nakagawa J."/>
        </authorList>
    </citation>
    <scope>NUCLEOTIDE SEQUENCE [LARGE SCALE GENOMIC DNA]</scope>
    <source>
        <strain evidence="7">NRIC0644</strain>
    </source>
</reference>
<gene>
    <name evidence="6" type="ORF">LC0644_1837</name>
</gene>
<dbReference type="Pfam" id="PF01380">
    <property type="entry name" value="SIS"/>
    <property type="match status" value="1"/>
</dbReference>
<organism evidence="6 7">
    <name type="scientific">Lacticaseibacillus paracasei NRIC 0644</name>
    <dbReference type="NCBI Taxonomy" id="1435038"/>
    <lineage>
        <taxon>Bacteria</taxon>
        <taxon>Bacillati</taxon>
        <taxon>Bacillota</taxon>
        <taxon>Bacilli</taxon>
        <taxon>Lactobacillales</taxon>
        <taxon>Lactobacillaceae</taxon>
        <taxon>Lacticaseibacillus</taxon>
    </lineage>
</organism>
<sequence>MHDFLVQLQIYKPNLSGQEKKLAAYLQAHPDHASQANISELSQLTGVSTATISRFAKALGYTNFQALRMALAQTSPEDDHALFAELSPKDSVDTLAQKIFTSNIDALRTTLANLDTDALTKAVKWITHAEHLGLFGLGASNLVALDGYHKFLRTAIPVAYAADYHMQLMAATHLGPRDAMILTSHSGEDKDAIALAELAKKQQVPLIVITGSPTSRLVKMADAAFVAVAEESRYRTEALHALIAEISIMDTLFMISAIKTDSQTAPLFRQVRATIDATRH</sequence>
<dbReference type="InterPro" id="IPR001347">
    <property type="entry name" value="SIS_dom"/>
</dbReference>
<dbReference type="GO" id="GO:0097367">
    <property type="term" value="F:carbohydrate derivative binding"/>
    <property type="evidence" value="ECO:0007669"/>
    <property type="project" value="InterPro"/>
</dbReference>
<proteinExistence type="predicted"/>
<dbReference type="InterPro" id="IPR046348">
    <property type="entry name" value="SIS_dom_sf"/>
</dbReference>
<dbReference type="Pfam" id="PF01418">
    <property type="entry name" value="HTH_6"/>
    <property type="match status" value="1"/>
</dbReference>
<dbReference type="GO" id="GO:0003700">
    <property type="term" value="F:DNA-binding transcription factor activity"/>
    <property type="evidence" value="ECO:0007669"/>
    <property type="project" value="InterPro"/>
</dbReference>
<protein>
    <submittedName>
        <fullName evidence="6">Transcriptional regulator</fullName>
    </submittedName>
</protein>
<keyword evidence="3" id="KW-0804">Transcription</keyword>
<dbReference type="InterPro" id="IPR035472">
    <property type="entry name" value="RpiR-like_SIS"/>
</dbReference>
<evidence type="ECO:0000259" key="4">
    <source>
        <dbReference type="PROSITE" id="PS51071"/>
    </source>
</evidence>
<dbReference type="InterPro" id="IPR009057">
    <property type="entry name" value="Homeodomain-like_sf"/>
</dbReference>
<dbReference type="Gene3D" id="1.10.10.10">
    <property type="entry name" value="Winged helix-like DNA-binding domain superfamily/Winged helix DNA-binding domain"/>
    <property type="match status" value="1"/>
</dbReference>
<feature type="domain" description="HTH rpiR-type" evidence="4">
    <location>
        <begin position="2"/>
        <end position="78"/>
    </location>
</feature>
<dbReference type="CDD" id="cd05013">
    <property type="entry name" value="SIS_RpiR"/>
    <property type="match status" value="1"/>
</dbReference>
<dbReference type="Proteomes" id="UP000032552">
    <property type="component" value="Unassembled WGS sequence"/>
</dbReference>
<evidence type="ECO:0000256" key="3">
    <source>
        <dbReference type="ARBA" id="ARBA00023163"/>
    </source>
</evidence>
<dbReference type="InterPro" id="IPR036388">
    <property type="entry name" value="WH-like_DNA-bd_sf"/>
</dbReference>